<evidence type="ECO:0000313" key="4">
    <source>
        <dbReference type="EMBL" id="GBG96773.1"/>
    </source>
</evidence>
<dbReference type="Proteomes" id="UP000245021">
    <property type="component" value="Unassembled WGS sequence"/>
</dbReference>
<dbReference type="CDD" id="cd11338">
    <property type="entry name" value="AmyAc_CMD"/>
    <property type="match status" value="1"/>
</dbReference>
<proteinExistence type="predicted"/>
<dbReference type="SMART" id="SM00642">
    <property type="entry name" value="Aamy"/>
    <property type="match status" value="1"/>
</dbReference>
<dbReference type="AlphaFoldDB" id="A0A2R5HFC2"/>
<dbReference type="Pfam" id="PF00128">
    <property type="entry name" value="Alpha-amylase"/>
    <property type="match status" value="1"/>
</dbReference>
<feature type="domain" description="Glycosyl hydrolase family 13 catalytic" evidence="3">
    <location>
        <begin position="136"/>
        <end position="518"/>
    </location>
</feature>
<dbReference type="OrthoDB" id="9805159at2"/>
<reference evidence="4 5" key="1">
    <citation type="journal article" date="2018" name="Genome Announc.">
        <title>Draft Genome Sequence of Lactococcus sp. Strain NtB2 (JCM 32569), Isolated from the Gut of the Higher Termite Nasutitermes takasagoensis.</title>
        <authorList>
            <person name="Noda S."/>
            <person name="Aihara C."/>
            <person name="Yuki M."/>
            <person name="Ohkuma M."/>
        </authorList>
    </citation>
    <scope>NUCLEOTIDE SEQUENCE [LARGE SCALE GENOMIC DNA]</scope>
    <source>
        <strain evidence="4 5">NtB2</strain>
    </source>
</reference>
<sequence>MYYFNAWHSEYKQPFGAIQVGSVMNMNFKVTGGPAKVKLIIRRDFGQRHEFDMQKMDDELYSVSVKFDVGAGLYFYYFEISEPSDWGVVKHYYGSGDLGGEGVLYMAEHEIRPYQITCISVPDPAPDWYRESVFYQIFPDRFHNGNPDGKINHPKKNSFIYGTQADEPFYVKDEQGHIVRWDFFGGNLQGIIQKIPYLKELGVTAIYLNPIFSGTSNHRYDTNDYLEIDSMLGTEEDFKALVKALHDEGMRLVLDGVFSHVGKNSRYFNLSGDYGDDEGAAKNPNSPYFSWFKFNDYPNDYKSWWGIVDLPEVDKDNEDFQAFIYGNPDSVLDKWTASGIDGWRLDVADELPDSFIRGIREKLKTYPDKVLIGEVWEDASNKISYGQRRDYILGDSLHGVMNYPFRDMILAFLRQELSAHDIAHQMMMLKENYPEDVLYNNLNNLGSHDTERIISMVGEDRHAMAVAMLYSLPGVPCLYYGDEAGLTGLKDPSNRKYFPWDNIKEEPYQAYKGWIAKRKAEAVLTKGDFSVFYTGDVLGILRFDEETVFATILNPTDRDVTLYTEDINCLQNLSFAKKLAEALDEKVMPLGSAVDFKMKL</sequence>
<comment type="caution">
    <text evidence="4">The sequence shown here is derived from an EMBL/GenBank/DDBJ whole genome shotgun (WGS) entry which is preliminary data.</text>
</comment>
<keyword evidence="5" id="KW-1185">Reference proteome</keyword>
<name>A0A2R5HFC2_9LACT</name>
<dbReference type="Gene3D" id="3.90.400.10">
    <property type="entry name" value="Oligo-1,6-glucosidase, Domain 2"/>
    <property type="match status" value="1"/>
</dbReference>
<dbReference type="InterPro" id="IPR045857">
    <property type="entry name" value="O16G_dom_2"/>
</dbReference>
<evidence type="ECO:0000256" key="2">
    <source>
        <dbReference type="ARBA" id="ARBA00023295"/>
    </source>
</evidence>
<dbReference type="GO" id="GO:0005975">
    <property type="term" value="P:carbohydrate metabolic process"/>
    <property type="evidence" value="ECO:0007669"/>
    <property type="project" value="InterPro"/>
</dbReference>
<dbReference type="Gene3D" id="3.20.20.80">
    <property type="entry name" value="Glycosidases"/>
    <property type="match status" value="1"/>
</dbReference>
<keyword evidence="2" id="KW-0326">Glycosidase</keyword>
<organism evidence="4 5">
    <name type="scientific">Lactococcus termiticola</name>
    <dbReference type="NCBI Taxonomy" id="2169526"/>
    <lineage>
        <taxon>Bacteria</taxon>
        <taxon>Bacillati</taxon>
        <taxon>Bacillota</taxon>
        <taxon>Bacilli</taxon>
        <taxon>Lactobacillales</taxon>
        <taxon>Streptococcaceae</taxon>
        <taxon>Lactococcus</taxon>
    </lineage>
</organism>
<dbReference type="PANTHER" id="PTHR10357">
    <property type="entry name" value="ALPHA-AMYLASE FAMILY MEMBER"/>
    <property type="match status" value="1"/>
</dbReference>
<evidence type="ECO:0000259" key="3">
    <source>
        <dbReference type="SMART" id="SM00642"/>
    </source>
</evidence>
<dbReference type="GO" id="GO:0016798">
    <property type="term" value="F:hydrolase activity, acting on glycosyl bonds"/>
    <property type="evidence" value="ECO:0007669"/>
    <property type="project" value="UniProtKB-KW"/>
</dbReference>
<dbReference type="InterPro" id="IPR006047">
    <property type="entry name" value="GH13_cat_dom"/>
</dbReference>
<keyword evidence="1" id="KW-0378">Hydrolase</keyword>
<dbReference type="PANTHER" id="PTHR10357:SF210">
    <property type="entry name" value="MALTODEXTRIN GLUCOSIDASE"/>
    <property type="match status" value="1"/>
</dbReference>
<protein>
    <submittedName>
        <fullName evidence="4">Amylopullulanase</fullName>
    </submittedName>
</protein>
<gene>
    <name evidence="4" type="primary">apu</name>
    <name evidence="4" type="ORF">NtB2_00897</name>
</gene>
<dbReference type="EMBL" id="BFFO01000004">
    <property type="protein sequence ID" value="GBG96773.1"/>
    <property type="molecule type" value="Genomic_DNA"/>
</dbReference>
<dbReference type="RefSeq" id="WP_109245742.1">
    <property type="nucleotide sequence ID" value="NZ_BFFO01000004.1"/>
</dbReference>
<evidence type="ECO:0000313" key="5">
    <source>
        <dbReference type="Proteomes" id="UP000245021"/>
    </source>
</evidence>
<dbReference type="InterPro" id="IPR017853">
    <property type="entry name" value="GH"/>
</dbReference>
<evidence type="ECO:0000256" key="1">
    <source>
        <dbReference type="ARBA" id="ARBA00022801"/>
    </source>
</evidence>
<dbReference type="SUPFAM" id="SSF51445">
    <property type="entry name" value="(Trans)glycosidases"/>
    <property type="match status" value="1"/>
</dbReference>
<accession>A0A2R5HFC2</accession>